<dbReference type="AlphaFoldDB" id="A0A250DSM8"/>
<dbReference type="RefSeq" id="WP_095747091.1">
    <property type="nucleotide sequence ID" value="NZ_CP023284.1"/>
</dbReference>
<dbReference type="Pfam" id="PF18944">
    <property type="entry name" value="DUF5691"/>
    <property type="match status" value="1"/>
</dbReference>
<feature type="compositionally biased region" description="Low complexity" evidence="1">
    <location>
        <begin position="508"/>
        <end position="526"/>
    </location>
</feature>
<dbReference type="EMBL" id="CP023284">
    <property type="protein sequence ID" value="ATA57111.1"/>
    <property type="molecule type" value="Genomic_DNA"/>
</dbReference>
<evidence type="ECO:0000256" key="1">
    <source>
        <dbReference type="SAM" id="MobiDB-lite"/>
    </source>
</evidence>
<sequence length="526" mass="56311">MSHWNTLLQTALVGTARQPVPAADGMAGDFGALLQALQQPTDTAQGVLLRVAGAVAVGRRAGFVAPGLPADDAPPAANDSSPALGDPALLAVIADALASGPQRLQHEVLAVLAAAGWRLPPSLLPAALDAGRRDTALRPAVVLALGERGRWLAARNDDWRYAVGASAQADTQTRWDEGSIDQRRAVLAEQRRDDPAGARERLAAELPQLPAKERAELLGALAENLGPDDEALLEAQLKDRARDVRQTVVELLQRLPASAHVRRVEAFLAPLLSSQGATWQLNAPEAADPRWKDDAIDAARPTHDSLGERAWWLYQLVRQMPLSWWTARTGLTPAALLDWAAQGDWHDALLRGWNEAVLAAPDFDWCDALLDRPRAHRGGVGPLLALLPRERRERRERHWATQLGDAGQGVQDVVAFADQACAPGDTPSAALSLRIAQALRMRVERGDLVNDYVLRQVLGTAAALLHLDALPLLADLPRAAEESPGLAHALADTARIVRARRLVATLPSSSSSSSSSSLSTSSQGRP</sequence>
<accession>A0A250DSM8</accession>
<evidence type="ECO:0000313" key="2">
    <source>
        <dbReference type="EMBL" id="ATA57111.1"/>
    </source>
</evidence>
<evidence type="ECO:0000313" key="3">
    <source>
        <dbReference type="Proteomes" id="UP000217154"/>
    </source>
</evidence>
<gene>
    <name evidence="2" type="ORF">CKY39_30740</name>
</gene>
<dbReference type="Proteomes" id="UP000217154">
    <property type="component" value="Chromosome"/>
</dbReference>
<name>A0A250DSM8_9BURK</name>
<protein>
    <submittedName>
        <fullName evidence="2">Uncharacterized protein</fullName>
    </submittedName>
</protein>
<dbReference type="KEGG" id="vbo:CKY39_30740"/>
<reference evidence="2 3" key="1">
    <citation type="submission" date="2017-09" db="EMBL/GenBank/DDBJ databases">
        <title>The diverse metabolic capabilities of V. boronicumulans make it an excellent choice for continued studies on novel biodegradation.</title>
        <authorList>
            <person name="Sun S."/>
        </authorList>
    </citation>
    <scope>NUCLEOTIDE SEQUENCE [LARGE SCALE GENOMIC DNA]</scope>
    <source>
        <strain evidence="2 3">J1</strain>
    </source>
</reference>
<organism evidence="2 3">
    <name type="scientific">Variovorax boronicumulans</name>
    <dbReference type="NCBI Taxonomy" id="436515"/>
    <lineage>
        <taxon>Bacteria</taxon>
        <taxon>Pseudomonadati</taxon>
        <taxon>Pseudomonadota</taxon>
        <taxon>Betaproteobacteria</taxon>
        <taxon>Burkholderiales</taxon>
        <taxon>Comamonadaceae</taxon>
        <taxon>Variovorax</taxon>
    </lineage>
</organism>
<feature type="region of interest" description="Disordered" evidence="1">
    <location>
        <begin position="505"/>
        <end position="526"/>
    </location>
</feature>
<proteinExistence type="predicted"/>
<dbReference type="InterPro" id="IPR043746">
    <property type="entry name" value="DUF5691"/>
</dbReference>